<evidence type="ECO:0000259" key="10">
    <source>
        <dbReference type="Pfam" id="PF21467"/>
    </source>
</evidence>
<comment type="similarity">
    <text evidence="1 6">Belongs to the glycosyl hydrolase 35 family.</text>
</comment>
<dbReference type="InterPro" id="IPR048913">
    <property type="entry name" value="BetaGal_gal-bd"/>
</dbReference>
<dbReference type="Proteomes" id="UP000070700">
    <property type="component" value="Unassembled WGS sequence"/>
</dbReference>
<dbReference type="InterPro" id="IPR026283">
    <property type="entry name" value="B-gal_1-like"/>
</dbReference>
<dbReference type="InterPro" id="IPR008979">
    <property type="entry name" value="Galactose-bd-like_sf"/>
</dbReference>
<evidence type="ECO:0000313" key="11">
    <source>
        <dbReference type="EMBL" id="KUJ18695.1"/>
    </source>
</evidence>
<dbReference type="FunFam" id="2.60.120.260:FF:000049">
    <property type="entry name" value="Beta-galactosidase"/>
    <property type="match status" value="1"/>
</dbReference>
<dbReference type="SUPFAM" id="SSF49785">
    <property type="entry name" value="Galactose-binding domain-like"/>
    <property type="match status" value="1"/>
</dbReference>
<organism evidence="11 12">
    <name type="scientific">Mollisia scopiformis</name>
    <name type="common">Conifer needle endophyte fungus</name>
    <name type="synonym">Phialocephala scopiformis</name>
    <dbReference type="NCBI Taxonomy" id="149040"/>
    <lineage>
        <taxon>Eukaryota</taxon>
        <taxon>Fungi</taxon>
        <taxon>Dikarya</taxon>
        <taxon>Ascomycota</taxon>
        <taxon>Pezizomycotina</taxon>
        <taxon>Leotiomycetes</taxon>
        <taxon>Helotiales</taxon>
        <taxon>Mollisiaceae</taxon>
        <taxon>Mollisia</taxon>
    </lineage>
</organism>
<evidence type="ECO:0000256" key="1">
    <source>
        <dbReference type="ARBA" id="ARBA00009809"/>
    </source>
</evidence>
<name>A0A194XES8_MOLSC</name>
<dbReference type="AlphaFoldDB" id="A0A194XES8"/>
<feature type="chain" id="PRO_5008268208" description="Beta-galactosidase" evidence="7">
    <location>
        <begin position="20"/>
        <end position="629"/>
    </location>
</feature>
<proteinExistence type="inferred from homology"/>
<dbReference type="Pfam" id="PF21317">
    <property type="entry name" value="BetaGal_ABD_1"/>
    <property type="match status" value="1"/>
</dbReference>
<keyword evidence="12" id="KW-1185">Reference proteome</keyword>
<dbReference type="InterPro" id="IPR019801">
    <property type="entry name" value="Glyco_hydro_35_CS"/>
</dbReference>
<dbReference type="PANTHER" id="PTHR23421">
    <property type="entry name" value="BETA-GALACTOSIDASE RELATED"/>
    <property type="match status" value="1"/>
</dbReference>
<evidence type="ECO:0000259" key="8">
    <source>
        <dbReference type="Pfam" id="PF01301"/>
    </source>
</evidence>
<feature type="domain" description="Beta-galactosidase galactose-binding" evidence="10">
    <location>
        <begin position="537"/>
        <end position="596"/>
    </location>
</feature>
<dbReference type="GO" id="GO:0004565">
    <property type="term" value="F:beta-galactosidase activity"/>
    <property type="evidence" value="ECO:0007669"/>
    <property type="project" value="UniProtKB-EC"/>
</dbReference>
<evidence type="ECO:0000259" key="9">
    <source>
        <dbReference type="Pfam" id="PF21317"/>
    </source>
</evidence>
<evidence type="ECO:0000256" key="7">
    <source>
        <dbReference type="SAM" id="SignalP"/>
    </source>
</evidence>
<dbReference type="InterPro" id="IPR017853">
    <property type="entry name" value="GH"/>
</dbReference>
<dbReference type="GeneID" id="28824458"/>
<feature type="active site" description="Nucleophile" evidence="4">
    <location>
        <position position="260"/>
    </location>
</feature>
<evidence type="ECO:0000256" key="3">
    <source>
        <dbReference type="ARBA" id="ARBA00023295"/>
    </source>
</evidence>
<dbReference type="Pfam" id="PF21467">
    <property type="entry name" value="BetaGal_gal-bd"/>
    <property type="match status" value="1"/>
</dbReference>
<evidence type="ECO:0000256" key="2">
    <source>
        <dbReference type="ARBA" id="ARBA00022801"/>
    </source>
</evidence>
<evidence type="ECO:0000256" key="4">
    <source>
        <dbReference type="PIRSR" id="PIRSR006336-1"/>
    </source>
</evidence>
<feature type="signal peptide" evidence="7">
    <location>
        <begin position="1"/>
        <end position="19"/>
    </location>
</feature>
<dbReference type="InterPro" id="IPR001944">
    <property type="entry name" value="Glycoside_Hdrlase_35"/>
</dbReference>
<dbReference type="Pfam" id="PF01301">
    <property type="entry name" value="Glyco_hydro_35"/>
    <property type="match status" value="1"/>
</dbReference>
<feature type="active site" description="Proton donor" evidence="4">
    <location>
        <position position="182"/>
    </location>
</feature>
<dbReference type="Gene3D" id="3.20.20.80">
    <property type="entry name" value="Glycosidases"/>
    <property type="match status" value="1"/>
</dbReference>
<dbReference type="SUPFAM" id="SSF51445">
    <property type="entry name" value="(Trans)glycosidases"/>
    <property type="match status" value="1"/>
</dbReference>
<comment type="catalytic activity">
    <reaction evidence="5">
        <text>Hydrolysis of terminal non-reducing beta-D-galactose residues in beta-D-galactosides.</text>
        <dbReference type="EC" id="3.2.1.23"/>
    </reaction>
</comment>
<feature type="domain" description="Beta-galactosidase 1-like first all-beta" evidence="9">
    <location>
        <begin position="400"/>
        <end position="511"/>
    </location>
</feature>
<gene>
    <name evidence="11" type="ORF">LY89DRAFT_683599</name>
</gene>
<dbReference type="KEGG" id="psco:LY89DRAFT_683599"/>
<protein>
    <recommendedName>
        <fullName evidence="5">Beta-galactosidase</fullName>
        <ecNumber evidence="5">3.2.1.23</ecNumber>
    </recommendedName>
</protein>
<accession>A0A194XES8</accession>
<dbReference type="PIRSF" id="PIRSF006336">
    <property type="entry name" value="B-gal"/>
    <property type="match status" value="1"/>
</dbReference>
<dbReference type="EMBL" id="KQ947412">
    <property type="protein sequence ID" value="KUJ18695.1"/>
    <property type="molecule type" value="Genomic_DNA"/>
</dbReference>
<keyword evidence="3 5" id="KW-0326">Glycosidase</keyword>
<dbReference type="InterPro" id="IPR031330">
    <property type="entry name" value="Gly_Hdrlase_35_cat"/>
</dbReference>
<feature type="domain" description="Glycoside hydrolase 35 catalytic" evidence="8">
    <location>
        <begin position="34"/>
        <end position="355"/>
    </location>
</feature>
<dbReference type="RefSeq" id="XP_018073050.1">
    <property type="nucleotide sequence ID" value="XM_018214732.1"/>
</dbReference>
<evidence type="ECO:0000256" key="6">
    <source>
        <dbReference type="RuleBase" id="RU003679"/>
    </source>
</evidence>
<sequence>MRVSIVLSGLLGFGRLVSSAYTNASVAFTYNRTSFLLHGESYQMIGGQMDPHRIPYQYWEKRLYAARAMGLNTIFSYIFWDQVQPSQDTWDFSGRNNIAEYFRLAQEIGLHIVLRAGPYVCGEHEWGGYPYWLSNIPGMVVRSNNAPFLNASKVYLDRLAEEIRPMLVQNGGPILMAQIENEYGSYGADHVYMEALRDLFYGAFGDDMVLYTNDGGYSEDILNGQIEGILAETDGGPQSGFLARDQYAYASSLGPQLDGEYYITWLDLWASNSTYDTDAGDTTAIESIVSDLSWTLNNGSSFSLYMFHGGTNWGFQNGADWAKALTPVITSYDYGAPLTESGGITDIYLALREMIVDYLGNETLPAVPKNETPIAIPEIALKPVVKLFDILPEPVVADYPTNMEKLGQSHGFILYRHTVTSSVSGILVPGDYPRDRVLVYVNQTRVGIIDSIYQAPAKVNLTLEAGDVLDILVENMGRVNYGPRIPDQIKGIVGNVTMGESILKGWEMYNLPLELPSASSSMSTLELASSSLSNSGPLFYAGMFDVEGEIADTFLHLANWTKGVVWVNGENLGRYWTVGPQQTLYLPGCYLKKEGNEIVVLNLEPSEEMGAVNGVVNRLWGNNPDPDAP</sequence>
<evidence type="ECO:0000256" key="5">
    <source>
        <dbReference type="RuleBase" id="RU000675"/>
    </source>
</evidence>
<dbReference type="GO" id="GO:0005975">
    <property type="term" value="P:carbohydrate metabolic process"/>
    <property type="evidence" value="ECO:0007669"/>
    <property type="project" value="InterPro"/>
</dbReference>
<evidence type="ECO:0000313" key="12">
    <source>
        <dbReference type="Proteomes" id="UP000070700"/>
    </source>
</evidence>
<keyword evidence="2 5" id="KW-0378">Hydrolase</keyword>
<dbReference type="EC" id="3.2.1.23" evidence="5"/>
<dbReference type="InterPro" id="IPR048912">
    <property type="entry name" value="BetaGal1-like_ABD1"/>
</dbReference>
<dbReference type="OrthoDB" id="1657402at2759"/>
<reference evidence="11 12" key="1">
    <citation type="submission" date="2015-10" db="EMBL/GenBank/DDBJ databases">
        <title>Full genome of DAOMC 229536 Phialocephala scopiformis, a fungal endophyte of spruce producing the potent anti-insectan compound rugulosin.</title>
        <authorList>
            <consortium name="DOE Joint Genome Institute"/>
            <person name="Walker A.K."/>
            <person name="Frasz S.L."/>
            <person name="Seifert K.A."/>
            <person name="Miller J.D."/>
            <person name="Mondo S.J."/>
            <person name="Labutti K."/>
            <person name="Lipzen A."/>
            <person name="Dockter R."/>
            <person name="Kennedy M."/>
            <person name="Grigoriev I.V."/>
            <person name="Spatafora J.W."/>
        </authorList>
    </citation>
    <scope>NUCLEOTIDE SEQUENCE [LARGE SCALE GENOMIC DNA]</scope>
    <source>
        <strain evidence="11 12">CBS 120377</strain>
    </source>
</reference>
<dbReference type="PROSITE" id="PS01182">
    <property type="entry name" value="GLYCOSYL_HYDROL_F35"/>
    <property type="match status" value="1"/>
</dbReference>
<dbReference type="Gene3D" id="2.60.120.260">
    <property type="entry name" value="Galactose-binding domain-like"/>
    <property type="match status" value="2"/>
</dbReference>
<keyword evidence="7" id="KW-0732">Signal</keyword>
<dbReference type="PRINTS" id="PR00742">
    <property type="entry name" value="GLHYDRLASE35"/>
</dbReference>
<dbReference type="InParanoid" id="A0A194XES8"/>